<dbReference type="Proteomes" id="UP000027318">
    <property type="component" value="Unassembled WGS sequence"/>
</dbReference>
<dbReference type="SUPFAM" id="SSF103481">
    <property type="entry name" value="Multidrug resistance efflux transporter EmrE"/>
    <property type="match status" value="2"/>
</dbReference>
<keyword evidence="1" id="KW-1133">Transmembrane helix</keyword>
<sequence length="298" mass="32507">MSSLALVLVLVSACLHAGWNLLGKKQVPSLAFFTLAMLGGALLFMPVLGLSHQWMQLPGAFWWLLILSGAFQGIYMAGLAWAYARGEISVLYPLARALPVLLVPVAGWFIWQHWLLNTQDILGMVLIALAGFMLPLIRPSAFSLSIYWTPALGFMLLAALGTVGYSLTDKAAIDLMRQQGFSAMLAGMQFMVLQAWAALVWMLPVIACLPAERQALRHLLSGPARVWILAGAMILTTYGLVLIAMAYTEDVSYLVALRQASIPIGALLGVFWLKETLSAFRWLALTVMMTGLVLVALN</sequence>
<gene>
    <name evidence="2" type="ORF">ADINL_2749</name>
</gene>
<feature type="transmembrane region" description="Helical" evidence="1">
    <location>
        <begin position="226"/>
        <end position="248"/>
    </location>
</feature>
<feature type="transmembrane region" description="Helical" evidence="1">
    <location>
        <begin position="180"/>
        <end position="206"/>
    </location>
</feature>
<dbReference type="OrthoDB" id="9783707at2"/>
<proteinExistence type="predicted"/>
<dbReference type="EMBL" id="JMSZ01000036">
    <property type="protein sequence ID" value="KDE38848.1"/>
    <property type="molecule type" value="Genomic_DNA"/>
</dbReference>
<dbReference type="PATRIC" id="fig|267850.7.peg.2702"/>
<name>A0A063XXD6_9GAMM</name>
<keyword evidence="1" id="KW-0472">Membrane</keyword>
<feature type="transmembrane region" description="Helical" evidence="1">
    <location>
        <begin position="279"/>
        <end position="297"/>
    </location>
</feature>
<organism evidence="2 3">
    <name type="scientific">Nitrincola lacisaponensis</name>
    <dbReference type="NCBI Taxonomy" id="267850"/>
    <lineage>
        <taxon>Bacteria</taxon>
        <taxon>Pseudomonadati</taxon>
        <taxon>Pseudomonadota</taxon>
        <taxon>Gammaproteobacteria</taxon>
        <taxon>Oceanospirillales</taxon>
        <taxon>Oceanospirillaceae</taxon>
        <taxon>Nitrincola</taxon>
    </lineage>
</organism>
<reference evidence="2 3" key="1">
    <citation type="journal article" date="2005" name="Int. J. Syst. Evol. Microbiol.">
        <title>Nitrincola lacisaponensis gen. nov., sp. nov., a novel alkaliphilic bacterium isolated from an alkaline, saline lake.</title>
        <authorList>
            <person name="Dimitriu P.A."/>
            <person name="Shukla S.K."/>
            <person name="Conradt J."/>
            <person name="Marquez M.C."/>
            <person name="Ventosa A."/>
            <person name="Maglia A."/>
            <person name="Peyton B.M."/>
            <person name="Pinkart H.C."/>
            <person name="Mormile M.R."/>
        </authorList>
    </citation>
    <scope>NUCLEOTIDE SEQUENCE [LARGE SCALE GENOMIC DNA]</scope>
    <source>
        <strain evidence="2 3">4CA</strain>
    </source>
</reference>
<keyword evidence="3" id="KW-1185">Reference proteome</keyword>
<feature type="transmembrane region" description="Helical" evidence="1">
    <location>
        <begin position="147"/>
        <end position="168"/>
    </location>
</feature>
<feature type="transmembrane region" description="Helical" evidence="1">
    <location>
        <begin position="255"/>
        <end position="273"/>
    </location>
</feature>
<feature type="transmembrane region" description="Helical" evidence="1">
    <location>
        <begin position="30"/>
        <end position="48"/>
    </location>
</feature>
<feature type="transmembrane region" description="Helical" evidence="1">
    <location>
        <begin position="90"/>
        <end position="109"/>
    </location>
</feature>
<evidence type="ECO:0000313" key="2">
    <source>
        <dbReference type="EMBL" id="KDE38848.1"/>
    </source>
</evidence>
<evidence type="ECO:0000313" key="3">
    <source>
        <dbReference type="Proteomes" id="UP000027318"/>
    </source>
</evidence>
<dbReference type="AlphaFoldDB" id="A0A063XXD6"/>
<dbReference type="Gene3D" id="1.10.3730.20">
    <property type="match status" value="1"/>
</dbReference>
<dbReference type="InterPro" id="IPR037185">
    <property type="entry name" value="EmrE-like"/>
</dbReference>
<dbReference type="RefSeq" id="WP_036549234.1">
    <property type="nucleotide sequence ID" value="NZ_JMSZ01000036.1"/>
</dbReference>
<feature type="transmembrane region" description="Helical" evidence="1">
    <location>
        <begin position="60"/>
        <end position="84"/>
    </location>
</feature>
<feature type="transmembrane region" description="Helical" evidence="1">
    <location>
        <begin position="121"/>
        <end position="141"/>
    </location>
</feature>
<accession>A0A063XXD6</accession>
<comment type="caution">
    <text evidence="2">The sequence shown here is derived from an EMBL/GenBank/DDBJ whole genome shotgun (WGS) entry which is preliminary data.</text>
</comment>
<evidence type="ECO:0000256" key="1">
    <source>
        <dbReference type="SAM" id="Phobius"/>
    </source>
</evidence>
<protein>
    <submittedName>
        <fullName evidence="2">Permease of the drug/metabolite transporter (DMT) superfamily</fullName>
    </submittedName>
</protein>
<dbReference type="STRING" id="267850.ADINL_2749"/>
<keyword evidence="1" id="KW-0812">Transmembrane</keyword>